<feature type="compositionally biased region" description="Pro residues" evidence="5">
    <location>
        <begin position="550"/>
        <end position="560"/>
    </location>
</feature>
<dbReference type="Pfam" id="PF00672">
    <property type="entry name" value="HAMP"/>
    <property type="match status" value="1"/>
</dbReference>
<dbReference type="CDD" id="cd11386">
    <property type="entry name" value="MCP_signal"/>
    <property type="match status" value="1"/>
</dbReference>
<dbReference type="PANTHER" id="PTHR43531">
    <property type="entry name" value="PROTEIN ICFG"/>
    <property type="match status" value="1"/>
</dbReference>
<comment type="caution">
    <text evidence="9">The sequence shown here is derived from an EMBL/GenBank/DDBJ whole genome shotgun (WGS) entry which is preliminary data.</text>
</comment>
<evidence type="ECO:0000256" key="2">
    <source>
        <dbReference type="ARBA" id="ARBA00022481"/>
    </source>
</evidence>
<keyword evidence="6" id="KW-1133">Transmembrane helix</keyword>
<evidence type="ECO:0000259" key="7">
    <source>
        <dbReference type="PROSITE" id="PS50111"/>
    </source>
</evidence>
<dbReference type="SUPFAM" id="SSF58104">
    <property type="entry name" value="Methyl-accepting chemotaxis protein (MCP) signaling domain"/>
    <property type="match status" value="1"/>
</dbReference>
<dbReference type="AlphaFoldDB" id="A0A4R6QJN8"/>
<dbReference type="InterPro" id="IPR047347">
    <property type="entry name" value="YvaQ-like_sensor"/>
</dbReference>
<dbReference type="InterPro" id="IPR024478">
    <property type="entry name" value="HlyB_4HB_MCP"/>
</dbReference>
<dbReference type="SMART" id="SM00283">
    <property type="entry name" value="MA"/>
    <property type="match status" value="1"/>
</dbReference>
<keyword evidence="6" id="KW-0812">Transmembrane</keyword>
<feature type="transmembrane region" description="Helical" evidence="6">
    <location>
        <begin position="190"/>
        <end position="212"/>
    </location>
</feature>
<feature type="transmembrane region" description="Helical" evidence="6">
    <location>
        <begin position="12"/>
        <end position="32"/>
    </location>
</feature>
<reference evidence="9 10" key="1">
    <citation type="submission" date="2019-03" db="EMBL/GenBank/DDBJ databases">
        <title>Genomic Encyclopedia of Type Strains, Phase IV (KMG-IV): sequencing the most valuable type-strain genomes for metagenomic binning, comparative biology and taxonomic classification.</title>
        <authorList>
            <person name="Goeker M."/>
        </authorList>
    </citation>
    <scope>NUCLEOTIDE SEQUENCE [LARGE SCALE GENOMIC DNA]</scope>
    <source>
        <strain evidence="9 10">DSM 16998</strain>
    </source>
</reference>
<protein>
    <submittedName>
        <fullName evidence="9">Methyl-accepting chemotaxis protein</fullName>
    </submittedName>
</protein>
<dbReference type="GO" id="GO:0005886">
    <property type="term" value="C:plasma membrane"/>
    <property type="evidence" value="ECO:0007669"/>
    <property type="project" value="TreeGrafter"/>
</dbReference>
<dbReference type="PROSITE" id="PS50885">
    <property type="entry name" value="HAMP"/>
    <property type="match status" value="1"/>
</dbReference>
<feature type="domain" description="Methyl-accepting transducer" evidence="7">
    <location>
        <begin position="270"/>
        <end position="499"/>
    </location>
</feature>
<dbReference type="CDD" id="cd19411">
    <property type="entry name" value="MCP2201-like_sensor"/>
    <property type="match status" value="1"/>
</dbReference>
<dbReference type="FunFam" id="1.10.287.950:FF:000001">
    <property type="entry name" value="Methyl-accepting chemotaxis sensory transducer"/>
    <property type="match status" value="1"/>
</dbReference>
<evidence type="ECO:0000256" key="3">
    <source>
        <dbReference type="ARBA" id="ARBA00029447"/>
    </source>
</evidence>
<dbReference type="GO" id="GO:0004888">
    <property type="term" value="F:transmembrane signaling receptor activity"/>
    <property type="evidence" value="ECO:0007669"/>
    <property type="project" value="TreeGrafter"/>
</dbReference>
<dbReference type="Gene3D" id="1.10.287.950">
    <property type="entry name" value="Methyl-accepting chemotaxis protein"/>
    <property type="match status" value="1"/>
</dbReference>
<evidence type="ECO:0000313" key="10">
    <source>
        <dbReference type="Proteomes" id="UP000295361"/>
    </source>
</evidence>
<dbReference type="SMART" id="SM00304">
    <property type="entry name" value="HAMP"/>
    <property type="match status" value="1"/>
</dbReference>
<dbReference type="RefSeq" id="WP_133701800.1">
    <property type="nucleotide sequence ID" value="NZ_SNXS01000004.1"/>
</dbReference>
<dbReference type="CDD" id="cd06225">
    <property type="entry name" value="HAMP"/>
    <property type="match status" value="1"/>
</dbReference>
<dbReference type="PANTHER" id="PTHR43531:SF14">
    <property type="entry name" value="METHYL-ACCEPTING CHEMOTAXIS PROTEIN I-RELATED"/>
    <property type="match status" value="1"/>
</dbReference>
<keyword evidence="2" id="KW-0488">Methylation</keyword>
<name>A0A4R6QJN8_9BURK</name>
<feature type="region of interest" description="Disordered" evidence="5">
    <location>
        <begin position="519"/>
        <end position="582"/>
    </location>
</feature>
<accession>A0A4R6QJN8</accession>
<dbReference type="GO" id="GO:0006935">
    <property type="term" value="P:chemotaxis"/>
    <property type="evidence" value="ECO:0007669"/>
    <property type="project" value="TreeGrafter"/>
</dbReference>
<evidence type="ECO:0000259" key="8">
    <source>
        <dbReference type="PROSITE" id="PS50885"/>
    </source>
</evidence>
<dbReference type="InterPro" id="IPR051310">
    <property type="entry name" value="MCP_chemotaxis"/>
</dbReference>
<feature type="domain" description="HAMP" evidence="8">
    <location>
        <begin position="213"/>
        <end position="265"/>
    </location>
</feature>
<keyword evidence="6" id="KW-0472">Membrane</keyword>
<evidence type="ECO:0000256" key="5">
    <source>
        <dbReference type="SAM" id="MobiDB-lite"/>
    </source>
</evidence>
<dbReference type="PROSITE" id="PS50111">
    <property type="entry name" value="CHEMOTAXIS_TRANSDUC_2"/>
    <property type="match status" value="1"/>
</dbReference>
<dbReference type="Pfam" id="PF00015">
    <property type="entry name" value="MCPsignal"/>
    <property type="match status" value="1"/>
</dbReference>
<dbReference type="EMBL" id="SNXS01000004">
    <property type="protein sequence ID" value="TDP63946.1"/>
    <property type="molecule type" value="Genomic_DNA"/>
</dbReference>
<dbReference type="InterPro" id="IPR003660">
    <property type="entry name" value="HAMP_dom"/>
</dbReference>
<comment type="subcellular location">
    <subcellularLocation>
        <location evidence="1">Membrane</location>
    </subcellularLocation>
</comment>
<dbReference type="Pfam" id="PF12729">
    <property type="entry name" value="4HB_MCP_1"/>
    <property type="match status" value="1"/>
</dbReference>
<dbReference type="InterPro" id="IPR004089">
    <property type="entry name" value="MCPsignal_dom"/>
</dbReference>
<dbReference type="GO" id="GO:0007165">
    <property type="term" value="P:signal transduction"/>
    <property type="evidence" value="ECO:0007669"/>
    <property type="project" value="UniProtKB-KW"/>
</dbReference>
<feature type="compositionally biased region" description="Low complexity" evidence="5">
    <location>
        <begin position="561"/>
        <end position="575"/>
    </location>
</feature>
<dbReference type="Proteomes" id="UP000295361">
    <property type="component" value="Unassembled WGS sequence"/>
</dbReference>
<proteinExistence type="inferred from homology"/>
<sequence>MNFFKNLNIGARLGAGFALLIVIAVAVVLLGLSRLAELNESLQLIGHDRVPKVQRLADISDDVHLIARELRNALILEDPAQQRASLELATKSRENIGKLLDQLAPTVTSPEGRAQLAAVQTARAAYVPVQLALMDLIAKGQRDEAKALLVDKLRSVQLEYMKQLDGLKDMQIGLINKAATDGQAQYSQALVLMLGLLAAMVTGSAAVGWFIARSITVPIAQAVKVAQTVAAGDLSSHIEAQSKDETGQLLQALKAMNDSLVTVVGTVRQGSDSIATGSAQIATGNADLSQRTEEQASNLQQTAASMEQLSATVKNNADTARQATQLASSASVAAAKGGVVVGQVVGTMEAITASSKRISDIIGVIDGIAFQTNILALNAAVEAARAGEQGRGFAVVASEVRSLAQRSAEAAKEIKVLINDSVVNVETGSQQVGEAGRTMDDIVAQVKRVNDLIAEISAATIEQTAGIGQVSDAVTQLDQVTQQNAALVEESAAAADSLSQQAAKLVAAVSVFSLGGEVRGHTASTPAPRAITPSFSARPAAGKPAAPNASPKPAPRPMPKPTASKAAAPAAAGAAGDDWESF</sequence>
<keyword evidence="10" id="KW-1185">Reference proteome</keyword>
<feature type="compositionally biased region" description="Low complexity" evidence="5">
    <location>
        <begin position="536"/>
        <end position="549"/>
    </location>
</feature>
<dbReference type="InParanoid" id="A0A4R6QJN8"/>
<gene>
    <name evidence="9" type="ORF">DES47_104228</name>
</gene>
<comment type="similarity">
    <text evidence="3">Belongs to the methyl-accepting chemotaxis (MCP) protein family.</text>
</comment>
<organism evidence="9 10">
    <name type="scientific">Roseateles toxinivorans</name>
    <dbReference type="NCBI Taxonomy" id="270368"/>
    <lineage>
        <taxon>Bacteria</taxon>
        <taxon>Pseudomonadati</taxon>
        <taxon>Pseudomonadota</taxon>
        <taxon>Betaproteobacteria</taxon>
        <taxon>Burkholderiales</taxon>
        <taxon>Sphaerotilaceae</taxon>
        <taxon>Roseateles</taxon>
    </lineage>
</organism>
<evidence type="ECO:0000256" key="6">
    <source>
        <dbReference type="SAM" id="Phobius"/>
    </source>
</evidence>
<dbReference type="OrthoDB" id="9763018at2"/>
<evidence type="ECO:0000256" key="1">
    <source>
        <dbReference type="ARBA" id="ARBA00004370"/>
    </source>
</evidence>
<evidence type="ECO:0000313" key="9">
    <source>
        <dbReference type="EMBL" id="TDP63946.1"/>
    </source>
</evidence>
<keyword evidence="4" id="KW-0807">Transducer</keyword>
<evidence type="ECO:0000256" key="4">
    <source>
        <dbReference type="PROSITE-ProRule" id="PRU00284"/>
    </source>
</evidence>